<evidence type="ECO:0000313" key="12">
    <source>
        <dbReference type="EMBL" id="PFH52386.1"/>
    </source>
</evidence>
<dbReference type="PANTHER" id="PTHR10416">
    <property type="entry name" value="DNA POLYMERASE DELTA SUBUNIT 2"/>
    <property type="match status" value="1"/>
</dbReference>
<dbReference type="GO" id="GO:0006273">
    <property type="term" value="P:lagging strand elongation"/>
    <property type="evidence" value="ECO:0007669"/>
    <property type="project" value="UniProtKB-ARBA"/>
</dbReference>
<evidence type="ECO:0000256" key="5">
    <source>
        <dbReference type="ARBA" id="ARBA00022695"/>
    </source>
</evidence>
<evidence type="ECO:0000259" key="11">
    <source>
        <dbReference type="Pfam" id="PF18018"/>
    </source>
</evidence>
<dbReference type="Proteomes" id="UP000242287">
    <property type="component" value="Unassembled WGS sequence"/>
</dbReference>
<dbReference type="STRING" id="703135.A0A2A9NX06"/>
<evidence type="ECO:0000256" key="4">
    <source>
        <dbReference type="ARBA" id="ARBA00022679"/>
    </source>
</evidence>
<dbReference type="EMBL" id="KZ301979">
    <property type="protein sequence ID" value="PFH52386.1"/>
    <property type="molecule type" value="Genomic_DNA"/>
</dbReference>
<evidence type="ECO:0000256" key="7">
    <source>
        <dbReference type="ARBA" id="ARBA00022932"/>
    </source>
</evidence>
<comment type="subcellular location">
    <subcellularLocation>
        <location evidence="1">Nucleus</location>
    </subcellularLocation>
</comment>
<dbReference type="Pfam" id="PF18018">
    <property type="entry name" value="DNA_pol_D_N"/>
    <property type="match status" value="1"/>
</dbReference>
<evidence type="ECO:0000256" key="8">
    <source>
        <dbReference type="ARBA" id="ARBA00023242"/>
    </source>
</evidence>
<evidence type="ECO:0000256" key="6">
    <source>
        <dbReference type="ARBA" id="ARBA00022705"/>
    </source>
</evidence>
<dbReference type="GO" id="GO:0043625">
    <property type="term" value="C:delta DNA polymerase complex"/>
    <property type="evidence" value="ECO:0007669"/>
    <property type="project" value="TreeGrafter"/>
</dbReference>
<evidence type="ECO:0000256" key="1">
    <source>
        <dbReference type="ARBA" id="ARBA00004123"/>
    </source>
</evidence>
<dbReference type="FunFam" id="2.40.50.430:FF:000002">
    <property type="entry name" value="DNA polymerase delta subunit"/>
    <property type="match status" value="1"/>
</dbReference>
<evidence type="ECO:0000256" key="9">
    <source>
        <dbReference type="ARBA" id="ARBA00049244"/>
    </source>
</evidence>
<dbReference type="EC" id="2.7.7.7" evidence="3"/>
<keyword evidence="8" id="KW-0539">Nucleus</keyword>
<accession>A0A2A9NX06</accession>
<feature type="domain" description="DNA polymerase delta subunit OB-fold" evidence="11">
    <location>
        <begin position="28"/>
        <end position="159"/>
    </location>
</feature>
<evidence type="ECO:0000256" key="2">
    <source>
        <dbReference type="ARBA" id="ARBA00006035"/>
    </source>
</evidence>
<dbReference type="Gene3D" id="2.40.50.430">
    <property type="match status" value="1"/>
</dbReference>
<protein>
    <recommendedName>
        <fullName evidence="3">DNA-directed DNA polymerase</fullName>
        <ecNumber evidence="3">2.7.7.7</ecNumber>
    </recommendedName>
</protein>
<dbReference type="PANTHER" id="PTHR10416:SF0">
    <property type="entry name" value="DNA POLYMERASE DELTA SUBUNIT 2"/>
    <property type="match status" value="1"/>
</dbReference>
<reference evidence="12 13" key="1">
    <citation type="submission" date="2014-02" db="EMBL/GenBank/DDBJ databases">
        <title>Transposable element dynamics among asymbiotic and ectomycorrhizal Amanita fungi.</title>
        <authorList>
            <consortium name="DOE Joint Genome Institute"/>
            <person name="Hess J."/>
            <person name="Skrede I."/>
            <person name="Wolfe B."/>
            <person name="LaButti K."/>
            <person name="Ohm R.A."/>
            <person name="Grigoriev I.V."/>
            <person name="Pringle A."/>
        </authorList>
    </citation>
    <scope>NUCLEOTIDE SEQUENCE [LARGE SCALE GENOMIC DNA]</scope>
    <source>
        <strain evidence="12 13">SKay4041</strain>
    </source>
</reference>
<dbReference type="GO" id="GO:0006281">
    <property type="term" value="P:DNA repair"/>
    <property type="evidence" value="ECO:0007669"/>
    <property type="project" value="UniProtKB-ARBA"/>
</dbReference>
<dbReference type="InterPro" id="IPR040663">
    <property type="entry name" value="DNA_pol_D_N"/>
</dbReference>
<dbReference type="InterPro" id="IPR024826">
    <property type="entry name" value="DNA_pol_delta/II_ssu"/>
</dbReference>
<feature type="domain" description="DNA polymerase alpha/delta/epsilon subunit B" evidence="10">
    <location>
        <begin position="208"/>
        <end position="438"/>
    </location>
</feature>
<keyword evidence="5" id="KW-0548">Nucleotidyltransferase</keyword>
<gene>
    <name evidence="12" type="ORF">AMATHDRAFT_46256</name>
</gene>
<dbReference type="InterPro" id="IPR007185">
    <property type="entry name" value="DNA_pol_a/d/e_bsu"/>
</dbReference>
<dbReference type="Gene3D" id="3.60.21.50">
    <property type="match status" value="1"/>
</dbReference>
<organism evidence="12 13">
    <name type="scientific">Amanita thiersii Skay4041</name>
    <dbReference type="NCBI Taxonomy" id="703135"/>
    <lineage>
        <taxon>Eukaryota</taxon>
        <taxon>Fungi</taxon>
        <taxon>Dikarya</taxon>
        <taxon>Basidiomycota</taxon>
        <taxon>Agaricomycotina</taxon>
        <taxon>Agaricomycetes</taxon>
        <taxon>Agaricomycetidae</taxon>
        <taxon>Agaricales</taxon>
        <taxon>Pluteineae</taxon>
        <taxon>Amanitaceae</taxon>
        <taxon>Amanita</taxon>
    </lineage>
</organism>
<sequence length="503" mass="56557">MRASTTVIPPDILPSFVIESKDRSYKHQYANIYFVRLRLLRQVIEKRATRLWGAYDEKPIAVPRVLEVVKEQFCYIIGTVYMDMPLKPNVVEEIARDHSIPPPPPLPKYYSEDDSVMLEDESGRIKLVGECLKYAHLVTGVVVGALGAGSSSGDFEVLELCFPEFAPHLDREVDRNDMDIDSDGAIESLEIKPRPYIVLIVSAPDEWIAVVSGLNVGLPSLSETTIDMLSEFLTGEAGAPEDQAIAAQISRLIVAGNSLANASQYMPKENSDRLERRTIRRRGQNTVSLSPHPILNLTSHLRDIGQTMPIHILPGENDPSGVILPQQPFPRAMFGEASRTTSFYCETNPTYLRLKCDRDPATTRTLLINSGQLLDDIFKYLQSPPNTRLSVLESTLKWRHIAPTAPDTLWCHPYFSKDPFVVKATPDIYIVGCQRRFGTKLVTRHNADDDNVPQRCRIILVPNFSETGILVLVNLRNLEVKTIHFTIEGKDETKEDIPQRKCL</sequence>
<keyword evidence="6" id="KW-0235">DNA replication</keyword>
<evidence type="ECO:0000313" key="13">
    <source>
        <dbReference type="Proteomes" id="UP000242287"/>
    </source>
</evidence>
<keyword evidence="7" id="KW-0239">DNA-directed DNA polymerase</keyword>
<proteinExistence type="inferred from homology"/>
<evidence type="ECO:0000259" key="10">
    <source>
        <dbReference type="Pfam" id="PF04042"/>
    </source>
</evidence>
<keyword evidence="4" id="KW-0808">Transferase</keyword>
<dbReference type="GO" id="GO:0003677">
    <property type="term" value="F:DNA binding"/>
    <property type="evidence" value="ECO:0007669"/>
    <property type="project" value="InterPro"/>
</dbReference>
<evidence type="ECO:0000256" key="3">
    <source>
        <dbReference type="ARBA" id="ARBA00012417"/>
    </source>
</evidence>
<dbReference type="AlphaFoldDB" id="A0A2A9NX06"/>
<name>A0A2A9NX06_9AGAR</name>
<dbReference type="Pfam" id="PF04042">
    <property type="entry name" value="DNA_pol_E_B"/>
    <property type="match status" value="1"/>
</dbReference>
<comment type="similarity">
    <text evidence="2">Belongs to the DNA polymerase delta/II small subunit family.</text>
</comment>
<comment type="catalytic activity">
    <reaction evidence="9">
        <text>DNA(n) + a 2'-deoxyribonucleoside 5'-triphosphate = DNA(n+1) + diphosphate</text>
        <dbReference type="Rhea" id="RHEA:22508"/>
        <dbReference type="Rhea" id="RHEA-COMP:17339"/>
        <dbReference type="Rhea" id="RHEA-COMP:17340"/>
        <dbReference type="ChEBI" id="CHEBI:33019"/>
        <dbReference type="ChEBI" id="CHEBI:61560"/>
        <dbReference type="ChEBI" id="CHEBI:173112"/>
        <dbReference type="EC" id="2.7.7.7"/>
    </reaction>
</comment>
<dbReference type="GO" id="GO:0003887">
    <property type="term" value="F:DNA-directed DNA polymerase activity"/>
    <property type="evidence" value="ECO:0007669"/>
    <property type="project" value="UniProtKB-KW"/>
</dbReference>
<dbReference type="OrthoDB" id="3763at2759"/>
<keyword evidence="13" id="KW-1185">Reference proteome</keyword>